<dbReference type="AlphaFoldDB" id="S6FRN5"/>
<feature type="domain" description="Peptidase C51" evidence="1">
    <location>
        <begin position="236"/>
        <end position="369"/>
    </location>
</feature>
<protein>
    <submittedName>
        <fullName evidence="2">Conserved domain protein</fullName>
    </submittedName>
</protein>
<evidence type="ECO:0000313" key="3">
    <source>
        <dbReference type="Proteomes" id="UP000015361"/>
    </source>
</evidence>
<organism evidence="2 3">
    <name type="scientific">Lactococcus lactis subsp. lactis A12</name>
    <dbReference type="NCBI Taxonomy" id="1137134"/>
    <lineage>
        <taxon>Bacteria</taxon>
        <taxon>Bacillati</taxon>
        <taxon>Bacillota</taxon>
        <taxon>Bacilli</taxon>
        <taxon>Lactobacillales</taxon>
        <taxon>Streptococcaceae</taxon>
        <taxon>Lactococcus</taxon>
    </lineage>
</organism>
<dbReference type="InterPro" id="IPR041219">
    <property type="entry name" value="Phage_lysozyme2"/>
</dbReference>
<dbReference type="PROSITE" id="PS50911">
    <property type="entry name" value="CHAP"/>
    <property type="match status" value="1"/>
</dbReference>
<dbReference type="InterPro" id="IPR007921">
    <property type="entry name" value="CHAP_dom"/>
</dbReference>
<dbReference type="Gene3D" id="1.10.530.10">
    <property type="match status" value="1"/>
</dbReference>
<dbReference type="InterPro" id="IPR038765">
    <property type="entry name" value="Papain-like_cys_pep_sf"/>
</dbReference>
<comment type="caution">
    <text evidence="2">The sequence shown here is derived from an EMBL/GenBank/DDBJ whole genome shotgun (WGS) entry which is preliminary data.</text>
</comment>
<reference evidence="2 3" key="1">
    <citation type="journal article" date="2013" name="Appl. Environ. Microbiol.">
        <title>The Carbohydrate Metabolism Signature of Lactococcus lactis Strain A12 Reveals Its Sourdough Ecosystem Origin.</title>
        <authorList>
            <person name="Passerini D."/>
            <person name="Coddeville M."/>
            <person name="Le Bourgeois P."/>
            <person name="Loubiere P."/>
            <person name="Ritzenthaler P."/>
            <person name="Fontagne-Faucher C."/>
            <person name="Daveran-Mingot M.L."/>
            <person name="Cocaign-Bousquet M."/>
        </authorList>
    </citation>
    <scope>NUCLEOTIDE SEQUENCE [LARGE SCALE GENOMIC DNA]</scope>
    <source>
        <strain evidence="2 3">A12</strain>
    </source>
</reference>
<evidence type="ECO:0000259" key="1">
    <source>
        <dbReference type="PROSITE" id="PS50911"/>
    </source>
</evidence>
<dbReference type="SUPFAM" id="SSF54001">
    <property type="entry name" value="Cysteine proteinases"/>
    <property type="match status" value="1"/>
</dbReference>
<dbReference type="Proteomes" id="UP000015361">
    <property type="component" value="Unassembled WGS sequence"/>
</dbReference>
<dbReference type="EMBL" id="CBLU010000005">
    <property type="protein sequence ID" value="CDG03732.1"/>
    <property type="molecule type" value="Genomic_DNA"/>
</dbReference>
<accession>S6FRN5</accession>
<dbReference type="Pfam" id="PF18013">
    <property type="entry name" value="Phage_lysozyme2"/>
    <property type="match status" value="1"/>
</dbReference>
<name>S6FRN5_LACLL</name>
<proteinExistence type="predicted"/>
<gene>
    <name evidence="2" type="primary">EF_2515</name>
    <name evidence="2" type="ORF">O9U_11290</name>
</gene>
<sequence>MHQKGARMKRKIALLLLPLGTVGLLFLLVLSLILGGSTSINVSANAPNGVSKDQLATAKEVVTRIKKEVPNATTNGLAALLGCFQAESGERSKSAEGDFMAYPVGAQGASDDETYNNRAWSSIGGAAIYGAGSIEATSIQERGLGLGQYTNGRNLALQAYAEKVGKPWWDLDTQLDYILNVDGDAALLKKLVAEQGDVPTLTTAFVKQYERGGAGGLSLRIAYAQAWANWLLNPSQNSESTKGNIARLNGLIGQKVGSGQCYALSSWYVQQISGFTLQGMAASAIGSDNAAAFQQAGWTVISNPTAADLKVGAIVCWHIGSNSRSIYGHTAIINSISGNSFVTYDQNWNGNQTVELYHKTWDDSMTFVILPPQK</sequence>
<evidence type="ECO:0000313" key="2">
    <source>
        <dbReference type="EMBL" id="CDG03732.1"/>
    </source>
</evidence>
<dbReference type="Pfam" id="PF05257">
    <property type="entry name" value="CHAP"/>
    <property type="match status" value="1"/>
</dbReference>
<dbReference type="Gene3D" id="3.90.1720.60">
    <property type="match status" value="1"/>
</dbReference>